<proteinExistence type="predicted"/>
<dbReference type="Proteomes" id="UP001283361">
    <property type="component" value="Unassembled WGS sequence"/>
</dbReference>
<gene>
    <name evidence="1" type="ORF">RRG08_062997</name>
</gene>
<sequence>MVPVQLSFTGSAIGLPATIRVGRSGEKFLFLRGYPVVCVSVCTKTGDISRFLRVFVLRRGISRGLCECLHQDWGYPVVCVSVYTRIGDISRFLTGISRGFCEFVHWVEEFLVVSVRICARKKDISSVNVSIRSSDISLSPRLSTTESLQPPTFSQTF</sequence>
<dbReference type="EMBL" id="JAWDGP010006237">
    <property type="protein sequence ID" value="KAK3745170.1"/>
    <property type="molecule type" value="Genomic_DNA"/>
</dbReference>
<accession>A0AAE1CYK4</accession>
<reference evidence="1" key="1">
    <citation type="journal article" date="2023" name="G3 (Bethesda)">
        <title>A reference genome for the long-term kleptoplast-retaining sea slug Elysia crispata morphotype clarki.</title>
        <authorList>
            <person name="Eastman K.E."/>
            <person name="Pendleton A.L."/>
            <person name="Shaikh M.A."/>
            <person name="Suttiyut T."/>
            <person name="Ogas R."/>
            <person name="Tomko P."/>
            <person name="Gavelis G."/>
            <person name="Widhalm J.R."/>
            <person name="Wisecaver J.H."/>
        </authorList>
    </citation>
    <scope>NUCLEOTIDE SEQUENCE</scope>
    <source>
        <strain evidence="1">ECLA1</strain>
    </source>
</reference>
<protein>
    <submittedName>
        <fullName evidence="1">Uncharacterized protein</fullName>
    </submittedName>
</protein>
<name>A0AAE1CYK4_9GAST</name>
<dbReference type="AlphaFoldDB" id="A0AAE1CYK4"/>
<evidence type="ECO:0000313" key="2">
    <source>
        <dbReference type="Proteomes" id="UP001283361"/>
    </source>
</evidence>
<comment type="caution">
    <text evidence="1">The sequence shown here is derived from an EMBL/GenBank/DDBJ whole genome shotgun (WGS) entry which is preliminary data.</text>
</comment>
<evidence type="ECO:0000313" key="1">
    <source>
        <dbReference type="EMBL" id="KAK3745170.1"/>
    </source>
</evidence>
<organism evidence="1 2">
    <name type="scientific">Elysia crispata</name>
    <name type="common">lettuce slug</name>
    <dbReference type="NCBI Taxonomy" id="231223"/>
    <lineage>
        <taxon>Eukaryota</taxon>
        <taxon>Metazoa</taxon>
        <taxon>Spiralia</taxon>
        <taxon>Lophotrochozoa</taxon>
        <taxon>Mollusca</taxon>
        <taxon>Gastropoda</taxon>
        <taxon>Heterobranchia</taxon>
        <taxon>Euthyneura</taxon>
        <taxon>Panpulmonata</taxon>
        <taxon>Sacoglossa</taxon>
        <taxon>Placobranchoidea</taxon>
        <taxon>Plakobranchidae</taxon>
        <taxon>Elysia</taxon>
    </lineage>
</organism>
<keyword evidence="2" id="KW-1185">Reference proteome</keyword>